<evidence type="ECO:0000313" key="2">
    <source>
        <dbReference type="Proteomes" id="UP001497680"/>
    </source>
</evidence>
<dbReference type="EMBL" id="MU394428">
    <property type="protein sequence ID" value="KAI6080688.1"/>
    <property type="molecule type" value="Genomic_DNA"/>
</dbReference>
<gene>
    <name evidence="1" type="ORF">F4821DRAFT_49756</name>
</gene>
<comment type="caution">
    <text evidence="1">The sequence shown here is derived from an EMBL/GenBank/DDBJ whole genome shotgun (WGS) entry which is preliminary data.</text>
</comment>
<proteinExistence type="predicted"/>
<keyword evidence="2" id="KW-1185">Reference proteome</keyword>
<keyword evidence="1" id="KW-0378">Hydrolase</keyword>
<dbReference type="Proteomes" id="UP001497680">
    <property type="component" value="Unassembled WGS sequence"/>
</dbReference>
<accession>A0ACC0CJV4</accession>
<protein>
    <submittedName>
        <fullName evidence="1">Glycoside hydrolase family 76 protein</fullName>
    </submittedName>
</protein>
<name>A0ACC0CJV4_9PEZI</name>
<sequence>MYLPTVLVGLSGLLLQPVTAIDVDWTSDSSIKSAASTIAYGLVKYYTGNNTGDVPGNLPDPYYWWEAGAMFGALIDYWAFTGDETYNDITFQALQHQVGDDQDFMPSNQTKSEGNDDQGFWAMAAMTAAEQNFTNPDSDQPQWLALAQAVYNEYVNRWEPDTCGGGMRWQIYTFNNGYNYKNSVSNGCFFNVAARLARYTANDTYGDWANKIFEWEQSVGFINDNYNVLDGAGNAGTDNCSAINAAQFTYNAGLFLYGSAAMYNYTDGSDTWKTRVQGQVESVASIFFQDGVMWEPSCEKTTAKCNTDQQAFKGHLSRWMALTAVLAPFTYDTIMPLLESSAKAAAEQCSGAAGTDFKGVDGTACGFSWLAGSTFDGEYGVGEQLNALQVVMAPLADTATPPYTSDSGGSSVGNANAGASDDDKIEQPRAITTADRAGAGILTALVCGGLVGGMWFVWADGVMG</sequence>
<organism evidence="1 2">
    <name type="scientific">Hypoxylon rubiginosum</name>
    <dbReference type="NCBI Taxonomy" id="110542"/>
    <lineage>
        <taxon>Eukaryota</taxon>
        <taxon>Fungi</taxon>
        <taxon>Dikarya</taxon>
        <taxon>Ascomycota</taxon>
        <taxon>Pezizomycotina</taxon>
        <taxon>Sordariomycetes</taxon>
        <taxon>Xylariomycetidae</taxon>
        <taxon>Xylariales</taxon>
        <taxon>Hypoxylaceae</taxon>
        <taxon>Hypoxylon</taxon>
    </lineage>
</organism>
<reference evidence="1 2" key="1">
    <citation type="journal article" date="2022" name="New Phytol.">
        <title>Ecological generalism drives hyperdiversity of secondary metabolite gene clusters in xylarialean endophytes.</title>
        <authorList>
            <person name="Franco M.E.E."/>
            <person name="Wisecaver J.H."/>
            <person name="Arnold A.E."/>
            <person name="Ju Y.M."/>
            <person name="Slot J.C."/>
            <person name="Ahrendt S."/>
            <person name="Moore L.P."/>
            <person name="Eastman K.E."/>
            <person name="Scott K."/>
            <person name="Konkel Z."/>
            <person name="Mondo S.J."/>
            <person name="Kuo A."/>
            <person name="Hayes R.D."/>
            <person name="Haridas S."/>
            <person name="Andreopoulos B."/>
            <person name="Riley R."/>
            <person name="LaButti K."/>
            <person name="Pangilinan J."/>
            <person name="Lipzen A."/>
            <person name="Amirebrahimi M."/>
            <person name="Yan J."/>
            <person name="Adam C."/>
            <person name="Keymanesh K."/>
            <person name="Ng V."/>
            <person name="Louie K."/>
            <person name="Northen T."/>
            <person name="Drula E."/>
            <person name="Henrissat B."/>
            <person name="Hsieh H.M."/>
            <person name="Youens-Clark K."/>
            <person name="Lutzoni F."/>
            <person name="Miadlikowska J."/>
            <person name="Eastwood D.C."/>
            <person name="Hamelin R.C."/>
            <person name="Grigoriev I.V."/>
            <person name="U'Ren J.M."/>
        </authorList>
    </citation>
    <scope>NUCLEOTIDE SEQUENCE [LARGE SCALE GENOMIC DNA]</scope>
    <source>
        <strain evidence="1 2">ER1909</strain>
    </source>
</reference>
<evidence type="ECO:0000313" key="1">
    <source>
        <dbReference type="EMBL" id="KAI6080688.1"/>
    </source>
</evidence>